<dbReference type="PANTHER" id="PTHR37984">
    <property type="entry name" value="PROTEIN CBG26694"/>
    <property type="match status" value="1"/>
</dbReference>
<dbReference type="InterPro" id="IPR021109">
    <property type="entry name" value="Peptidase_aspartic_dom_sf"/>
</dbReference>
<dbReference type="Gene3D" id="2.40.70.10">
    <property type="entry name" value="Acid Proteases"/>
    <property type="match status" value="1"/>
</dbReference>
<accession>A0A8C5LNK0</accession>
<dbReference type="Pfam" id="PF17921">
    <property type="entry name" value="Integrase_H2C2"/>
    <property type="match status" value="1"/>
</dbReference>
<dbReference type="PROSITE" id="PS50994">
    <property type="entry name" value="INTEGRASE"/>
    <property type="match status" value="1"/>
</dbReference>
<evidence type="ECO:0000313" key="14">
    <source>
        <dbReference type="Ensembl" id="ENSLLEP00000002805.1"/>
    </source>
</evidence>
<feature type="compositionally biased region" description="Basic and acidic residues" evidence="11">
    <location>
        <begin position="1308"/>
        <end position="1326"/>
    </location>
</feature>
<proteinExistence type="inferred from homology"/>
<dbReference type="Pfam" id="PF00078">
    <property type="entry name" value="RVT_1"/>
    <property type="match status" value="1"/>
</dbReference>
<dbReference type="GeneTree" id="ENSGT00940000166555"/>
<evidence type="ECO:0000256" key="3">
    <source>
        <dbReference type="ARBA" id="ARBA00012493"/>
    </source>
</evidence>
<evidence type="ECO:0000256" key="6">
    <source>
        <dbReference type="ARBA" id="ARBA00022722"/>
    </source>
</evidence>
<evidence type="ECO:0000259" key="13">
    <source>
        <dbReference type="PROSITE" id="PS50994"/>
    </source>
</evidence>
<dbReference type="OrthoDB" id="9950135at2759"/>
<organism evidence="14 15">
    <name type="scientific">Leptobrachium leishanense</name>
    <name type="common">Leishan spiny toad</name>
    <dbReference type="NCBI Taxonomy" id="445787"/>
    <lineage>
        <taxon>Eukaryota</taxon>
        <taxon>Metazoa</taxon>
        <taxon>Chordata</taxon>
        <taxon>Craniata</taxon>
        <taxon>Vertebrata</taxon>
        <taxon>Euteleostomi</taxon>
        <taxon>Amphibia</taxon>
        <taxon>Batrachia</taxon>
        <taxon>Anura</taxon>
        <taxon>Pelobatoidea</taxon>
        <taxon>Megophryidae</taxon>
        <taxon>Leptobrachium</taxon>
    </lineage>
</organism>
<reference evidence="14" key="2">
    <citation type="submission" date="2025-09" db="UniProtKB">
        <authorList>
            <consortium name="Ensembl"/>
        </authorList>
    </citation>
    <scope>IDENTIFICATION</scope>
</reference>
<keyword evidence="8" id="KW-0378">Hydrolase</keyword>
<dbReference type="InterPro" id="IPR043128">
    <property type="entry name" value="Rev_trsase/Diguanyl_cyclase"/>
</dbReference>
<feature type="domain" description="Reverse transcriptase" evidence="12">
    <location>
        <begin position="478"/>
        <end position="656"/>
    </location>
</feature>
<evidence type="ECO:0000256" key="1">
    <source>
        <dbReference type="ARBA" id="ARBA00010879"/>
    </source>
</evidence>
<dbReference type="InterPro" id="IPR041588">
    <property type="entry name" value="Integrase_H2C2"/>
</dbReference>
<evidence type="ECO:0000259" key="12">
    <source>
        <dbReference type="PROSITE" id="PS50878"/>
    </source>
</evidence>
<feature type="region of interest" description="Disordered" evidence="11">
    <location>
        <begin position="175"/>
        <end position="194"/>
    </location>
</feature>
<dbReference type="CDD" id="cd09274">
    <property type="entry name" value="RNase_HI_RT_Ty3"/>
    <property type="match status" value="1"/>
</dbReference>
<dbReference type="InterPro" id="IPR000477">
    <property type="entry name" value="RT_dom"/>
</dbReference>
<keyword evidence="9" id="KW-0695">RNA-directed DNA polymerase</keyword>
<feature type="compositionally biased region" description="Basic and acidic residues" evidence="11">
    <location>
        <begin position="261"/>
        <end position="279"/>
    </location>
</feature>
<evidence type="ECO:0000256" key="5">
    <source>
        <dbReference type="ARBA" id="ARBA00022695"/>
    </source>
</evidence>
<dbReference type="CDD" id="cd01647">
    <property type="entry name" value="RT_LTR"/>
    <property type="match status" value="1"/>
</dbReference>
<dbReference type="InterPro" id="IPR001584">
    <property type="entry name" value="Integrase_cat-core"/>
</dbReference>
<dbReference type="SUPFAM" id="SSF56672">
    <property type="entry name" value="DNA/RNA polymerases"/>
    <property type="match status" value="1"/>
</dbReference>
<comment type="similarity">
    <text evidence="1">Belongs to the beta type-B retroviral polymerase family. HERV class-II K(HML-2) pol subfamily.</text>
</comment>
<dbReference type="GO" id="GO:0015074">
    <property type="term" value="P:DNA integration"/>
    <property type="evidence" value="ECO:0007669"/>
    <property type="project" value="InterPro"/>
</dbReference>
<dbReference type="Gene3D" id="3.30.420.10">
    <property type="entry name" value="Ribonuclease H-like superfamily/Ribonuclease H"/>
    <property type="match status" value="1"/>
</dbReference>
<keyword evidence="6" id="KW-0540">Nuclease</keyword>
<feature type="region of interest" description="Disordered" evidence="11">
    <location>
        <begin position="259"/>
        <end position="282"/>
    </location>
</feature>
<dbReference type="InterPro" id="IPR043502">
    <property type="entry name" value="DNA/RNA_pol_sf"/>
</dbReference>
<evidence type="ECO:0000256" key="9">
    <source>
        <dbReference type="ARBA" id="ARBA00022918"/>
    </source>
</evidence>
<evidence type="ECO:0000256" key="11">
    <source>
        <dbReference type="SAM" id="MobiDB-lite"/>
    </source>
</evidence>
<reference evidence="14" key="1">
    <citation type="submission" date="2025-08" db="UniProtKB">
        <authorList>
            <consortium name="Ensembl"/>
        </authorList>
    </citation>
    <scope>IDENTIFICATION</scope>
</reference>
<protein>
    <recommendedName>
        <fullName evidence="10">Gypsy retrotransposon integrase-like protein 1</fullName>
        <ecNumber evidence="3">2.7.7.49</ecNumber>
        <ecNumber evidence="2">3.1.26.4</ecNumber>
    </recommendedName>
</protein>
<evidence type="ECO:0000256" key="8">
    <source>
        <dbReference type="ARBA" id="ARBA00022801"/>
    </source>
</evidence>
<keyword evidence="4" id="KW-0808">Transferase</keyword>
<dbReference type="Pfam" id="PF17917">
    <property type="entry name" value="RT_RNaseH"/>
    <property type="match status" value="1"/>
</dbReference>
<dbReference type="EC" id="3.1.26.4" evidence="2"/>
<dbReference type="Gene3D" id="3.10.10.10">
    <property type="entry name" value="HIV Type 1 Reverse Transcriptase, subunit A, domain 1"/>
    <property type="match status" value="1"/>
</dbReference>
<feature type="compositionally biased region" description="Polar residues" evidence="11">
    <location>
        <begin position="185"/>
        <end position="194"/>
    </location>
</feature>
<dbReference type="InterPro" id="IPR050951">
    <property type="entry name" value="Retrovirus_Pol_polyprotein"/>
</dbReference>
<feature type="domain" description="Integrase catalytic" evidence="13">
    <location>
        <begin position="1027"/>
        <end position="1177"/>
    </location>
</feature>
<keyword evidence="7" id="KW-0255">Endonuclease</keyword>
<evidence type="ECO:0000256" key="7">
    <source>
        <dbReference type="ARBA" id="ARBA00022759"/>
    </source>
</evidence>
<keyword evidence="15" id="KW-1185">Reference proteome</keyword>
<evidence type="ECO:0000313" key="15">
    <source>
        <dbReference type="Proteomes" id="UP000694569"/>
    </source>
</evidence>
<dbReference type="GO" id="GO:0003964">
    <property type="term" value="F:RNA-directed DNA polymerase activity"/>
    <property type="evidence" value="ECO:0007669"/>
    <property type="project" value="UniProtKB-KW"/>
</dbReference>
<dbReference type="EC" id="2.7.7.49" evidence="3"/>
<dbReference type="PROSITE" id="PS50878">
    <property type="entry name" value="RT_POL"/>
    <property type="match status" value="1"/>
</dbReference>
<dbReference type="InterPro" id="IPR041373">
    <property type="entry name" value="RT_RNaseH"/>
</dbReference>
<dbReference type="PANTHER" id="PTHR37984:SF13">
    <property type="entry name" value="RIBONUCLEASE H"/>
    <property type="match status" value="1"/>
</dbReference>
<dbReference type="FunFam" id="1.10.340.70:FF:000003">
    <property type="entry name" value="Protein CBG25708"/>
    <property type="match status" value="1"/>
</dbReference>
<dbReference type="InterPro" id="IPR012337">
    <property type="entry name" value="RNaseH-like_sf"/>
</dbReference>
<dbReference type="FunFam" id="3.30.420.10:FF:000063">
    <property type="entry name" value="Retrovirus-related Pol polyprotein from transposon 297-like Protein"/>
    <property type="match status" value="1"/>
</dbReference>
<dbReference type="Gene3D" id="3.30.70.270">
    <property type="match status" value="2"/>
</dbReference>
<sequence>MAALVGTVSPFDCELQSWDEYIEVLDYFFQANEITDAGKRKAVLLSGVGASTYSLLRSLLCPMTPAEKTYQELVVVLKAHYNPKPSEIVQRYKFNSRTRHTGEKVADYVAELKKLAQYCEYGPTLPQMLRDRLVCGVNDDRMQRRLLSEVDLTFEKALTMCLAMESADRNIKDLQGFSGDEESQSQRSHQGQSVVHNVGAVDKRGWKTDYECFRCKGNHAPHECKFINELCHHCQKRGHIKRACKSKHVMQSHKTPFQGLRGERKGKEKAGRSHLVKEEDVSETEDAGDINTIYSVSHKMPKVAPILQKLKVNGMNIEFEVDTGCGITIISKKQYSKLWKNTDIPEWEPCNLTLKTYTGEKMLVLGQVIGTVQSQMDNKKLTMVVVEGAGPNLLGRNWLKDLRVLPQLVNTVTASPTLHLADLLDRYAEVFKDELGQLKGTTAKIHVNSEAQPRFYKPRRIPFAVKPLVEAELQRLVDEKIIEPVQFSEWAAPIVPVRKPDGSIRICGDYKLTVNRASSVEQYPIPKVEDLFAQLAGGNKFSKLDMSHAYQQIVLDESAKKYVTVNTHKGLYTYGRLPFGVASSPAIFQRTMEGILQNMPHVTVYLDDILVTGVSEDDHLRNLEEVLSRLKQSGLRLKRSKCKFLGTEVVFLGHKISAAGVQPVAEKVQAIQEAPTPRSVSELKAYLGLLNYYHKFLPSLSTLLAPLHALLRKETKWTWSCEQKEAFEKSKNLLQSDALLVHYDVNKPIILACDASPYGVGAVLSHRMGDGSERPIGFVSRTLNAAEKNYSQIEKEGLAVIFGVKKFHTYLYGRQFTIVTDHKPLISLFNELKEVPQMASPRIQRWAVTLCGYEYSIVYKAGKDHQNADGLSRLPVAETGVETPAEEERVLLLEENGVPLVKADQVRKWTDKDTVLARVREFVLRGWPKRVEKSVFGAYVKRKEELSVEAGCVLWGARVVIPPPGRTDLLKHLHTTHPGIIRMKGLARSYMWWPKMDADIEAMVKTCTMCQENRNSPQCAPLHPWEVPNLPWRRLHIDYAGPWMGKMFLILVDAYSKWIEAYPLSKSTSAVTIQCLRQSFSQHGIPEMVVSDNGTSFTSMEFQEFMARNGIKHVTTAPYHAASNGLAERAVQTFKGLIKKSSGDSIEVKMARALFSYRITPQSTTGKSPAELLCGRKLRSTLDLIHPDFKGQVQEKQVKQKLYHDQHAKERHLREGDKVYTRNFGVGPSWIPGTVQTQTGPVSCTVALGNGQLVRRHIDQVRNRHVAYPEDLQSLAEPLTQDMEILAPLSGVVLAEAGEEGQMEGEFVTEKSSETAHVEGEQELRRSTRTKKAPTYLQDYT</sequence>
<dbReference type="GO" id="GO:0003676">
    <property type="term" value="F:nucleic acid binding"/>
    <property type="evidence" value="ECO:0007669"/>
    <property type="project" value="InterPro"/>
</dbReference>
<dbReference type="Ensembl" id="ENSLLET00000002927.1">
    <property type="protein sequence ID" value="ENSLLEP00000002805.1"/>
    <property type="gene ID" value="ENSLLEG00000001834.1"/>
</dbReference>
<dbReference type="FunFam" id="3.30.70.270:FF:000020">
    <property type="entry name" value="Transposon Tf2-6 polyprotein-like Protein"/>
    <property type="match status" value="1"/>
</dbReference>
<dbReference type="GO" id="GO:0004523">
    <property type="term" value="F:RNA-DNA hybrid ribonuclease activity"/>
    <property type="evidence" value="ECO:0007669"/>
    <property type="project" value="UniProtKB-EC"/>
</dbReference>
<dbReference type="Proteomes" id="UP000694569">
    <property type="component" value="Unplaced"/>
</dbReference>
<dbReference type="Gene3D" id="1.10.340.70">
    <property type="match status" value="1"/>
</dbReference>
<dbReference type="SUPFAM" id="SSF53098">
    <property type="entry name" value="Ribonuclease H-like"/>
    <property type="match status" value="1"/>
</dbReference>
<dbReference type="SUPFAM" id="SSF50630">
    <property type="entry name" value="Acid proteases"/>
    <property type="match status" value="1"/>
</dbReference>
<evidence type="ECO:0000256" key="10">
    <source>
        <dbReference type="ARBA" id="ARBA00039658"/>
    </source>
</evidence>
<feature type="region of interest" description="Disordered" evidence="11">
    <location>
        <begin position="1308"/>
        <end position="1341"/>
    </location>
</feature>
<dbReference type="FunFam" id="3.10.20.370:FF:000001">
    <property type="entry name" value="Retrovirus-related Pol polyprotein from transposon 17.6-like protein"/>
    <property type="match status" value="1"/>
</dbReference>
<dbReference type="InterPro" id="IPR036397">
    <property type="entry name" value="RNaseH_sf"/>
</dbReference>
<evidence type="ECO:0000256" key="4">
    <source>
        <dbReference type="ARBA" id="ARBA00022679"/>
    </source>
</evidence>
<evidence type="ECO:0000256" key="2">
    <source>
        <dbReference type="ARBA" id="ARBA00012180"/>
    </source>
</evidence>
<keyword evidence="5" id="KW-0548">Nucleotidyltransferase</keyword>
<name>A0A8C5LNK0_9ANUR</name>
<dbReference type="Gene3D" id="3.10.20.370">
    <property type="match status" value="1"/>
</dbReference>
<dbReference type="Pfam" id="PF00665">
    <property type="entry name" value="rve"/>
    <property type="match status" value="1"/>
</dbReference>